<proteinExistence type="inferred from homology"/>
<protein>
    <submittedName>
        <fullName evidence="10">TonB-dependent receptor</fullName>
    </submittedName>
</protein>
<keyword evidence="4 7" id="KW-0812">Transmembrane</keyword>
<dbReference type="PANTHER" id="PTHR40980">
    <property type="entry name" value="PLUG DOMAIN-CONTAINING PROTEIN"/>
    <property type="match status" value="1"/>
</dbReference>
<dbReference type="Gene3D" id="2.40.170.20">
    <property type="entry name" value="TonB-dependent receptor, beta-barrel domain"/>
    <property type="match status" value="1"/>
</dbReference>
<evidence type="ECO:0000256" key="5">
    <source>
        <dbReference type="ARBA" id="ARBA00023136"/>
    </source>
</evidence>
<keyword evidence="3 7" id="KW-1134">Transmembrane beta strand</keyword>
<comment type="caution">
    <text evidence="10">The sequence shown here is derived from an EMBL/GenBank/DDBJ whole genome shotgun (WGS) entry which is preliminary data.</text>
</comment>
<sequence length="859" mass="93676">MAAAVHLTEPLGKLWRMRGPLTKCAPFLHPSLPDCMVLATFPYRALLCSGLLLTLFPLGLQAQNRPASGVVSGTLLDGANRQPLPFASVLLLHLPDSAVITGAQTAENGAFRLESVKPGSYALKASVLGYGVLRRAVTLSGETAELPLGTVTLQPTTTQLKGVTVTAQRAAVEESLDKKVINVEKDLSSVGGTAVNVLQNVPSVAVAPDGTVSMRGSSNITILVDGKPTSASSGAGGNRLEQIPASSIEKVEVVTNPSARYDAAGGGGVINIILKKQKKDGWNGQATATVGTRDKYNGSLSLNRRAGKLNVFGSVDMRDANFRSRMWSDQQTVLEGQTLSTFQEGTNLRHAKNYSGRLGFDLNLTPAQTLTLTLQPGFNRSRNGGMQLATLRTAGETDRQLGSTFGVSENVDNHDASLDYRRTWEAHKGRELTASASFTYLDANVLVAQRNTSGPTGTDLREWQQDLHVDLRSWDGQVDYVHPLANKARFEAGLKAQRQNNNGTDNFLRQVGETRSYERLADRSYAYDFAEYNQAGYVNYQQEWAKWRVLAGLRVQYTNTQGEVVNGKGPFKLEYLNLFPSATLARTLATADQRVQLSYSRRLNSPNFMQLLAFPLYQDQRYYRIGDPALRPEYINALELGHQMTLGQANISSTLFYRQTTNAIQQLRRVDATATQLYGGGAVITASYNTNFGQALSYGAELSVNQPVTKWWRLTANGSLFESSVTAATGTESSRRTVSGTARVMNSFTPTPKLDVQLTGNYRAAALTTQGRIAPVSSIDMALRQRLFNDRAALTLRVSDVFNTQRQRSTAFAPGYEFSNYNKWESRVGYLGFSWYMGSNKPPKKIENQPQGGGGGFGG</sequence>
<dbReference type="SUPFAM" id="SSF56935">
    <property type="entry name" value="Porins"/>
    <property type="match status" value="1"/>
</dbReference>
<evidence type="ECO:0000256" key="3">
    <source>
        <dbReference type="ARBA" id="ARBA00022452"/>
    </source>
</evidence>
<feature type="domain" description="Outer membrane protein beta-barrel" evidence="9">
    <location>
        <begin position="428"/>
        <end position="835"/>
    </location>
</feature>
<evidence type="ECO:0000256" key="4">
    <source>
        <dbReference type="ARBA" id="ARBA00022692"/>
    </source>
</evidence>
<dbReference type="Pfam" id="PF13620">
    <property type="entry name" value="CarboxypepD_reg"/>
    <property type="match status" value="1"/>
</dbReference>
<gene>
    <name evidence="10" type="ORF">F0P96_02690</name>
</gene>
<evidence type="ECO:0000259" key="8">
    <source>
        <dbReference type="Pfam" id="PF07715"/>
    </source>
</evidence>
<dbReference type="SUPFAM" id="SSF49464">
    <property type="entry name" value="Carboxypeptidase regulatory domain-like"/>
    <property type="match status" value="1"/>
</dbReference>
<evidence type="ECO:0000256" key="2">
    <source>
        <dbReference type="ARBA" id="ARBA00022448"/>
    </source>
</evidence>
<evidence type="ECO:0000256" key="1">
    <source>
        <dbReference type="ARBA" id="ARBA00004571"/>
    </source>
</evidence>
<name>A0AA88K0E3_9BACT</name>
<organism evidence="10 11">
    <name type="scientific">Hymenobacter busanensis</name>
    <dbReference type="NCBI Taxonomy" id="2607656"/>
    <lineage>
        <taxon>Bacteria</taxon>
        <taxon>Pseudomonadati</taxon>
        <taxon>Bacteroidota</taxon>
        <taxon>Cytophagia</taxon>
        <taxon>Cytophagales</taxon>
        <taxon>Hymenobacteraceae</taxon>
        <taxon>Hymenobacter</taxon>
    </lineage>
</organism>
<dbReference type="InterPro" id="IPR041700">
    <property type="entry name" value="OMP_b-brl_3"/>
</dbReference>
<dbReference type="GO" id="GO:0009279">
    <property type="term" value="C:cell outer membrane"/>
    <property type="evidence" value="ECO:0007669"/>
    <property type="project" value="UniProtKB-SubCell"/>
</dbReference>
<keyword evidence="5 7" id="KW-0472">Membrane</keyword>
<evidence type="ECO:0000256" key="7">
    <source>
        <dbReference type="PROSITE-ProRule" id="PRU01360"/>
    </source>
</evidence>
<keyword evidence="10" id="KW-0675">Receptor</keyword>
<keyword evidence="11" id="KW-1185">Reference proteome</keyword>
<dbReference type="InterPro" id="IPR039426">
    <property type="entry name" value="TonB-dep_rcpt-like"/>
</dbReference>
<dbReference type="PANTHER" id="PTHR40980:SF4">
    <property type="entry name" value="TONB-DEPENDENT RECEPTOR-LIKE BETA-BARREL DOMAIN-CONTAINING PROTEIN"/>
    <property type="match status" value="1"/>
</dbReference>
<dbReference type="Gene3D" id="2.170.130.10">
    <property type="entry name" value="TonB-dependent receptor, plug domain"/>
    <property type="match status" value="1"/>
</dbReference>
<dbReference type="AlphaFoldDB" id="A0AA88K0E3"/>
<dbReference type="EMBL" id="VTWU01000001">
    <property type="protein sequence ID" value="KAA9339543.1"/>
    <property type="molecule type" value="Genomic_DNA"/>
</dbReference>
<evidence type="ECO:0000259" key="9">
    <source>
        <dbReference type="Pfam" id="PF14905"/>
    </source>
</evidence>
<dbReference type="InterPro" id="IPR008969">
    <property type="entry name" value="CarboxyPept-like_regulatory"/>
</dbReference>
<comment type="similarity">
    <text evidence="7">Belongs to the TonB-dependent receptor family.</text>
</comment>
<dbReference type="Pfam" id="PF14905">
    <property type="entry name" value="OMP_b-brl_3"/>
    <property type="match status" value="1"/>
</dbReference>
<accession>A0AA88K0E3</accession>
<dbReference type="InterPro" id="IPR012910">
    <property type="entry name" value="Plug_dom"/>
</dbReference>
<dbReference type="InterPro" id="IPR037066">
    <property type="entry name" value="Plug_dom_sf"/>
</dbReference>
<keyword evidence="6 7" id="KW-0998">Cell outer membrane</keyword>
<comment type="subcellular location">
    <subcellularLocation>
        <location evidence="1 7">Cell outer membrane</location>
        <topology evidence="1 7">Multi-pass membrane protein</topology>
    </subcellularLocation>
</comment>
<dbReference type="Proteomes" id="UP000326380">
    <property type="component" value="Unassembled WGS sequence"/>
</dbReference>
<keyword evidence="2 7" id="KW-0813">Transport</keyword>
<dbReference type="InterPro" id="IPR036942">
    <property type="entry name" value="Beta-barrel_TonB_sf"/>
</dbReference>
<evidence type="ECO:0000256" key="6">
    <source>
        <dbReference type="ARBA" id="ARBA00023237"/>
    </source>
</evidence>
<dbReference type="PROSITE" id="PS52016">
    <property type="entry name" value="TONB_DEPENDENT_REC_3"/>
    <property type="match status" value="1"/>
</dbReference>
<feature type="domain" description="TonB-dependent receptor plug" evidence="8">
    <location>
        <begin position="192"/>
        <end position="269"/>
    </location>
</feature>
<reference evidence="10 11" key="1">
    <citation type="submission" date="2019-09" db="EMBL/GenBank/DDBJ databases">
        <title>Genome sequence of Hymenobacter sp. M3.</title>
        <authorList>
            <person name="Srinivasan S."/>
        </authorList>
    </citation>
    <scope>NUCLEOTIDE SEQUENCE [LARGE SCALE GENOMIC DNA]</scope>
    <source>
        <strain evidence="10 11">M3</strain>
    </source>
</reference>
<evidence type="ECO:0000313" key="11">
    <source>
        <dbReference type="Proteomes" id="UP000326380"/>
    </source>
</evidence>
<dbReference type="Pfam" id="PF07715">
    <property type="entry name" value="Plug"/>
    <property type="match status" value="1"/>
</dbReference>
<dbReference type="Gene3D" id="2.60.40.1120">
    <property type="entry name" value="Carboxypeptidase-like, regulatory domain"/>
    <property type="match status" value="1"/>
</dbReference>
<evidence type="ECO:0000313" key="10">
    <source>
        <dbReference type="EMBL" id="KAA9339543.1"/>
    </source>
</evidence>